<dbReference type="OrthoDB" id="7362481at2"/>
<evidence type="ECO:0000313" key="2">
    <source>
        <dbReference type="EMBL" id="TCT04617.1"/>
    </source>
</evidence>
<name>A0A4R3M0K3_9HYPH</name>
<comment type="caution">
    <text evidence="2">The sequence shown here is derived from an EMBL/GenBank/DDBJ whole genome shotgun (WGS) entry which is preliminary data.</text>
</comment>
<dbReference type="Pfam" id="PF17336">
    <property type="entry name" value="DUF5368"/>
    <property type="match status" value="1"/>
</dbReference>
<evidence type="ECO:0000256" key="1">
    <source>
        <dbReference type="SAM" id="Phobius"/>
    </source>
</evidence>
<feature type="transmembrane region" description="Helical" evidence="1">
    <location>
        <begin position="51"/>
        <end position="71"/>
    </location>
</feature>
<organism evidence="2 3">
    <name type="scientific">Aquabacter spiritensis</name>
    <dbReference type="NCBI Taxonomy" id="933073"/>
    <lineage>
        <taxon>Bacteria</taxon>
        <taxon>Pseudomonadati</taxon>
        <taxon>Pseudomonadota</taxon>
        <taxon>Alphaproteobacteria</taxon>
        <taxon>Hyphomicrobiales</taxon>
        <taxon>Xanthobacteraceae</taxon>
        <taxon>Aquabacter</taxon>
    </lineage>
</organism>
<dbReference type="Proteomes" id="UP000294664">
    <property type="component" value="Unassembled WGS sequence"/>
</dbReference>
<dbReference type="EMBL" id="SMAI01000006">
    <property type="protein sequence ID" value="TCT04617.1"/>
    <property type="molecule type" value="Genomic_DNA"/>
</dbReference>
<dbReference type="AlphaFoldDB" id="A0A4R3M0K3"/>
<dbReference type="InterPro" id="IPR035308">
    <property type="entry name" value="DUF5368"/>
</dbReference>
<reference evidence="2 3" key="1">
    <citation type="submission" date="2019-03" db="EMBL/GenBank/DDBJ databases">
        <title>Genomic Encyclopedia of Type Strains, Phase IV (KMG-IV): sequencing the most valuable type-strain genomes for metagenomic binning, comparative biology and taxonomic classification.</title>
        <authorList>
            <person name="Goeker M."/>
        </authorList>
    </citation>
    <scope>NUCLEOTIDE SEQUENCE [LARGE SCALE GENOMIC DNA]</scope>
    <source>
        <strain evidence="2 3">DSM 9035</strain>
    </source>
</reference>
<protein>
    <submittedName>
        <fullName evidence="2">Uncharacterized protein</fullName>
    </submittedName>
</protein>
<keyword evidence="3" id="KW-1185">Reference proteome</keyword>
<keyword evidence="1" id="KW-0812">Transmembrane</keyword>
<evidence type="ECO:0000313" key="3">
    <source>
        <dbReference type="Proteomes" id="UP000294664"/>
    </source>
</evidence>
<keyword evidence="1" id="KW-0472">Membrane</keyword>
<feature type="transmembrane region" description="Helical" evidence="1">
    <location>
        <begin position="83"/>
        <end position="110"/>
    </location>
</feature>
<keyword evidence="1" id="KW-1133">Transmembrane helix</keyword>
<sequence length="118" mass="12510">MKDLDPAILFSVLQEILGGLFWPLVAGALLAGLAFLVVLVRDRRLVSDRFLMSELIGLAGGVFAIWLAFVVTDSNFADIGGPIDWVLLIVLFALGGVGGTLCAYLLLALVRPQRVGGA</sequence>
<gene>
    <name evidence="2" type="ORF">EDC64_10648</name>
</gene>
<accession>A0A4R3M0K3</accession>
<feature type="transmembrane region" description="Helical" evidence="1">
    <location>
        <begin position="20"/>
        <end position="39"/>
    </location>
</feature>
<proteinExistence type="predicted"/>
<dbReference type="RefSeq" id="WP_132031395.1">
    <property type="nucleotide sequence ID" value="NZ_SMAI01000006.1"/>
</dbReference>